<dbReference type="SUPFAM" id="SSF110849">
    <property type="entry name" value="ParB/Sulfiredoxin"/>
    <property type="match status" value="1"/>
</dbReference>
<keyword evidence="1" id="KW-0732">Signal</keyword>
<dbReference type="InterPro" id="IPR036086">
    <property type="entry name" value="ParB/Sulfiredoxin_sf"/>
</dbReference>
<organism evidence="2 3">
    <name type="scientific">Nocardia neocaledoniensis</name>
    <dbReference type="NCBI Taxonomy" id="236511"/>
    <lineage>
        <taxon>Bacteria</taxon>
        <taxon>Bacillati</taxon>
        <taxon>Actinomycetota</taxon>
        <taxon>Actinomycetes</taxon>
        <taxon>Mycobacteriales</taxon>
        <taxon>Nocardiaceae</taxon>
        <taxon>Nocardia</taxon>
    </lineage>
</organism>
<evidence type="ECO:0000256" key="1">
    <source>
        <dbReference type="SAM" id="SignalP"/>
    </source>
</evidence>
<sequence length="345" mass="37680">MRNTPGRRLLVAVLASLGLVISTGSLAHSAPERDLFPCGVGNGSTTARYCDLAAGDLVEISLAELRPTQPSLGHDEVFYKLGRYTLGKDAVNKRFDDWCEANGQREVLTAQPAAKLSDPATFTCAVPVGSETPQTTGPMKTAVVGPGGQLYLTDGHHTFTSFWETPDGGPNLRVRVRITGNLSGLNPAAFWQTMQEKGWTWLRDAADRPISPHQLPQRLGLSEFGDDRYRAALYFARDIGFSQDADSPAFQEFYWGRWLRAQSDPAVQPDHTDRTDLGAYLTLIRSISTAIVALDNGAQVSDGHTAESLGKLSAFDSKEFAKLSRPYTDDKPGKLAYALQYKNAR</sequence>
<feature type="signal peptide" evidence="1">
    <location>
        <begin position="1"/>
        <end position="27"/>
    </location>
</feature>
<feature type="chain" id="PRO_5038881464" description="ParB-like nuclease" evidence="1">
    <location>
        <begin position="28"/>
        <end position="345"/>
    </location>
</feature>
<dbReference type="InterPro" id="IPR014956">
    <property type="entry name" value="ParBc_2"/>
</dbReference>
<dbReference type="Proteomes" id="UP000246410">
    <property type="component" value="Unassembled WGS sequence"/>
</dbReference>
<dbReference type="AlphaFoldDB" id="A0A317NB71"/>
<protein>
    <recommendedName>
        <fullName evidence="4">ParB-like nuclease</fullName>
    </recommendedName>
</protein>
<name>A0A317NB71_9NOCA</name>
<keyword evidence="3" id="KW-1185">Reference proteome</keyword>
<dbReference type="Pfam" id="PF08857">
    <property type="entry name" value="ParBc_2"/>
    <property type="match status" value="1"/>
</dbReference>
<dbReference type="EMBL" id="QGTL01000009">
    <property type="protein sequence ID" value="PWV72310.1"/>
    <property type="molecule type" value="Genomic_DNA"/>
</dbReference>
<evidence type="ECO:0000313" key="3">
    <source>
        <dbReference type="Proteomes" id="UP000246410"/>
    </source>
</evidence>
<gene>
    <name evidence="2" type="ORF">DFR69_109227</name>
</gene>
<evidence type="ECO:0000313" key="2">
    <source>
        <dbReference type="EMBL" id="PWV72310.1"/>
    </source>
</evidence>
<evidence type="ECO:0008006" key="4">
    <source>
        <dbReference type="Google" id="ProtNLM"/>
    </source>
</evidence>
<reference evidence="2 3" key="1">
    <citation type="submission" date="2018-05" db="EMBL/GenBank/DDBJ databases">
        <title>Genomic Encyclopedia of Type Strains, Phase IV (KMG-IV): sequencing the most valuable type-strain genomes for metagenomic binning, comparative biology and taxonomic classification.</title>
        <authorList>
            <person name="Goeker M."/>
        </authorList>
    </citation>
    <scope>NUCLEOTIDE SEQUENCE [LARGE SCALE GENOMIC DNA]</scope>
    <source>
        <strain evidence="2 3">DSM 44717</strain>
    </source>
</reference>
<proteinExistence type="predicted"/>
<accession>A0A317NB71</accession>
<dbReference type="Gene3D" id="3.90.1530.10">
    <property type="entry name" value="Conserved hypothetical protein from pyrococcus furiosus pfu- 392566-001, ParB domain"/>
    <property type="match status" value="1"/>
</dbReference>
<dbReference type="CDD" id="cd16390">
    <property type="entry name" value="ParB_N_Srx_like"/>
    <property type="match status" value="1"/>
</dbReference>
<dbReference type="RefSeq" id="WP_110039819.1">
    <property type="nucleotide sequence ID" value="NZ_QGTL01000009.1"/>
</dbReference>
<comment type="caution">
    <text evidence="2">The sequence shown here is derived from an EMBL/GenBank/DDBJ whole genome shotgun (WGS) entry which is preliminary data.</text>
</comment>